<evidence type="ECO:0000256" key="4">
    <source>
        <dbReference type="ARBA" id="ARBA00021436"/>
    </source>
</evidence>
<name>A0A6P5KEP8_PHACI</name>
<keyword evidence="6" id="KW-0539">Nucleus</keyword>
<evidence type="ECO:0000256" key="7">
    <source>
        <dbReference type="SAM" id="MobiDB-lite"/>
    </source>
</evidence>
<dbReference type="AlphaFoldDB" id="A0A6P5KEP8"/>
<dbReference type="GeneID" id="110209722"/>
<evidence type="ECO:0000256" key="1">
    <source>
        <dbReference type="ARBA" id="ARBA00003056"/>
    </source>
</evidence>
<dbReference type="GO" id="GO:0005737">
    <property type="term" value="C:cytoplasm"/>
    <property type="evidence" value="ECO:0007669"/>
    <property type="project" value="UniProtKB-SubCell"/>
</dbReference>
<feature type="region of interest" description="Disordered" evidence="7">
    <location>
        <begin position="342"/>
        <end position="377"/>
    </location>
</feature>
<evidence type="ECO:0000256" key="6">
    <source>
        <dbReference type="ARBA" id="ARBA00023242"/>
    </source>
</evidence>
<evidence type="ECO:0000313" key="9">
    <source>
        <dbReference type="RefSeq" id="XP_020844015.1"/>
    </source>
</evidence>
<organism evidence="8 9">
    <name type="scientific">Phascolarctos cinereus</name>
    <name type="common">Koala</name>
    <dbReference type="NCBI Taxonomy" id="38626"/>
    <lineage>
        <taxon>Eukaryota</taxon>
        <taxon>Metazoa</taxon>
        <taxon>Chordata</taxon>
        <taxon>Craniata</taxon>
        <taxon>Vertebrata</taxon>
        <taxon>Euteleostomi</taxon>
        <taxon>Mammalia</taxon>
        <taxon>Metatheria</taxon>
        <taxon>Diprotodontia</taxon>
        <taxon>Phascolarctidae</taxon>
        <taxon>Phascolarctos</taxon>
    </lineage>
</organism>
<gene>
    <name evidence="9" type="primary">CUNH4orf22</name>
</gene>
<protein>
    <recommendedName>
        <fullName evidence="4">Cilia- and flagella-associated protein 299</fullName>
    </recommendedName>
</protein>
<feature type="compositionally biased region" description="Basic and acidic residues" evidence="7">
    <location>
        <begin position="156"/>
        <end position="173"/>
    </location>
</feature>
<reference evidence="9" key="1">
    <citation type="submission" date="2025-08" db="UniProtKB">
        <authorList>
            <consortium name="RefSeq"/>
        </authorList>
    </citation>
    <scope>IDENTIFICATION</scope>
    <source>
        <tissue evidence="9">Spleen</tissue>
    </source>
</reference>
<dbReference type="CTD" id="255119"/>
<dbReference type="RefSeq" id="XP_020844015.1">
    <property type="nucleotide sequence ID" value="XM_020988356.1"/>
</dbReference>
<dbReference type="InParanoid" id="A0A6P5KEP8"/>
<dbReference type="KEGG" id="pcw:110209722"/>
<evidence type="ECO:0000313" key="8">
    <source>
        <dbReference type="Proteomes" id="UP000515140"/>
    </source>
</evidence>
<dbReference type="InterPro" id="IPR027887">
    <property type="entry name" value="DUF4464"/>
</dbReference>
<feature type="region of interest" description="Disordered" evidence="7">
    <location>
        <begin position="1"/>
        <end position="32"/>
    </location>
</feature>
<evidence type="ECO:0000256" key="2">
    <source>
        <dbReference type="ARBA" id="ARBA00004123"/>
    </source>
</evidence>
<evidence type="ECO:0000256" key="5">
    <source>
        <dbReference type="ARBA" id="ARBA00022490"/>
    </source>
</evidence>
<dbReference type="GO" id="GO:0005634">
    <property type="term" value="C:nucleus"/>
    <property type="evidence" value="ECO:0007669"/>
    <property type="project" value="UniProtKB-SubCell"/>
</dbReference>
<keyword evidence="5" id="KW-0963">Cytoplasm</keyword>
<sequence length="461" mass="48143">MSPGSLRSPRKSGQTAAVARETPPPTLNDLGSFLASSLWSRPGHRLLPAHYKSDRPFPPLPGGVAASVSPHTTSDAGGSPGALEPRSRQVEGGALTRVPWLVPSAPNPLRRWTAPKLQGAQRPLAGSVVEYTTITGSTTYSTSTSTTTRRPQRAGPTERSRAQRSPTAREHHGAPPGQQEVPPPRRLGRTPPVPAPDPDAPPAPPPQPAQPPQPPDPVETPPPATVAAAVADVVAATVAASAAPAALAVHPAAAHLAGPPEAVLDVPAGQEAALPAQTFGVSVLPGPPAEGLAPPPPLPLLLGGGLPAAGAVRAAQGQEGLPHPPTPLPAPQQTALAIPAAAGPAPSRSFAGREPKALAHTQHEAPAQPGQGFGHQEDHTIQKNHRTFWKLHQLHQKSIIFIRDRNAHGQELSGYIDYAHRLKMEDFEVYFTGNRKLLPRPTDLSFLRVLDQMPPSFGSLC</sequence>
<comment type="subcellular location">
    <subcellularLocation>
        <location evidence="3">Cytoplasm</location>
    </subcellularLocation>
    <subcellularLocation>
        <location evidence="2">Nucleus</location>
    </subcellularLocation>
</comment>
<proteinExistence type="predicted"/>
<feature type="compositionally biased region" description="Pro residues" evidence="7">
    <location>
        <begin position="181"/>
        <end position="223"/>
    </location>
</feature>
<comment type="function">
    <text evidence="1">May be involved in spermatogenesis.</text>
</comment>
<feature type="compositionally biased region" description="Basic and acidic residues" evidence="7">
    <location>
        <begin position="351"/>
        <end position="363"/>
    </location>
</feature>
<feature type="region of interest" description="Disordered" evidence="7">
    <location>
        <begin position="46"/>
        <end position="223"/>
    </location>
</feature>
<dbReference type="PANTHER" id="PTHR33588:SF1">
    <property type="entry name" value="CILIA- AND FLAGELLA-ASSOCIATED PROTEIN 299"/>
    <property type="match status" value="1"/>
</dbReference>
<dbReference type="Pfam" id="PF14713">
    <property type="entry name" value="DUF4464"/>
    <property type="match status" value="1"/>
</dbReference>
<dbReference type="PANTHER" id="PTHR33588">
    <property type="entry name" value="CILIA- AND FLAGELLA-ASSOCIATED PROTEIN 299"/>
    <property type="match status" value="1"/>
</dbReference>
<keyword evidence="8" id="KW-1185">Reference proteome</keyword>
<feature type="compositionally biased region" description="Low complexity" evidence="7">
    <location>
        <begin position="132"/>
        <end position="148"/>
    </location>
</feature>
<accession>A0A6P5KEP8</accession>
<evidence type="ECO:0000256" key="3">
    <source>
        <dbReference type="ARBA" id="ARBA00004496"/>
    </source>
</evidence>
<dbReference type="Proteomes" id="UP000515140">
    <property type="component" value="Unplaced"/>
</dbReference>